<dbReference type="Proteomes" id="UP000033452">
    <property type="component" value="Unassembled WGS sequence"/>
</dbReference>
<comment type="caution">
    <text evidence="1">The sequence shown here is derived from an EMBL/GenBank/DDBJ whole genome shotgun (WGS) entry which is preliminary data.</text>
</comment>
<organism evidence="1 2">
    <name type="scientific">Pseudoalteromonas rubra</name>
    <dbReference type="NCBI Taxonomy" id="43658"/>
    <lineage>
        <taxon>Bacteria</taxon>
        <taxon>Pseudomonadati</taxon>
        <taxon>Pseudomonadota</taxon>
        <taxon>Gammaproteobacteria</taxon>
        <taxon>Alteromonadales</taxon>
        <taxon>Pseudoalteromonadaceae</taxon>
        <taxon>Pseudoalteromonas</taxon>
    </lineage>
</organism>
<evidence type="ECO:0000313" key="2">
    <source>
        <dbReference type="Proteomes" id="UP000033452"/>
    </source>
</evidence>
<gene>
    <name evidence="1" type="ORF">TW77_06080</name>
</gene>
<dbReference type="EMBL" id="JXYA01000010">
    <property type="protein sequence ID" value="KJZ11440.1"/>
    <property type="molecule type" value="Genomic_DNA"/>
</dbReference>
<dbReference type="PATRIC" id="fig|43658.5.peg.1273"/>
<protein>
    <submittedName>
        <fullName evidence="1">Uncharacterized protein</fullName>
    </submittedName>
</protein>
<accession>A0A0F4QW22</accession>
<sequence>MLLTVPQPAVVSVSHPQLVVVWQLQAAYLQWVLLQALAAKLPLINIKIQQIKSAEFFKYN</sequence>
<proteinExistence type="predicted"/>
<keyword evidence="2" id="KW-1185">Reference proteome</keyword>
<name>A0A0F4QW22_9GAMM</name>
<reference evidence="1 2" key="1">
    <citation type="journal article" date="2015" name="BMC Genomics">
        <title>Genome mining reveals unlocked bioactive potential of marine Gram-negative bacteria.</title>
        <authorList>
            <person name="Machado H."/>
            <person name="Sonnenschein E.C."/>
            <person name="Melchiorsen J."/>
            <person name="Gram L."/>
        </authorList>
    </citation>
    <scope>NUCLEOTIDE SEQUENCE [LARGE SCALE GENOMIC DNA]</scope>
    <source>
        <strain evidence="1 2">S2471</strain>
    </source>
</reference>
<evidence type="ECO:0000313" key="1">
    <source>
        <dbReference type="EMBL" id="KJZ11440.1"/>
    </source>
</evidence>
<dbReference type="AlphaFoldDB" id="A0A0F4QW22"/>